<dbReference type="EMBL" id="CATQJL010000223">
    <property type="protein sequence ID" value="CAJ0598344.1"/>
    <property type="molecule type" value="Genomic_DNA"/>
</dbReference>
<evidence type="ECO:0000256" key="2">
    <source>
        <dbReference type="SAM" id="SignalP"/>
    </source>
</evidence>
<dbReference type="InterPro" id="IPR001304">
    <property type="entry name" value="C-type_lectin-like"/>
</dbReference>
<dbReference type="InterPro" id="IPR016186">
    <property type="entry name" value="C-type_lectin-like/link_sf"/>
</dbReference>
<dbReference type="Proteomes" id="UP001176961">
    <property type="component" value="Unassembled WGS sequence"/>
</dbReference>
<feature type="domain" description="C-type lectin" evidence="3">
    <location>
        <begin position="52"/>
        <end position="160"/>
    </location>
</feature>
<keyword evidence="1" id="KW-1015">Disulfide bond</keyword>
<dbReference type="Gene3D" id="3.10.100.10">
    <property type="entry name" value="Mannose-Binding Protein A, subunit A"/>
    <property type="match status" value="1"/>
</dbReference>
<dbReference type="CDD" id="cd00037">
    <property type="entry name" value="CLECT"/>
    <property type="match status" value="1"/>
</dbReference>
<dbReference type="AlphaFoldDB" id="A0AA36GU57"/>
<evidence type="ECO:0000313" key="4">
    <source>
        <dbReference type="EMBL" id="CAJ0598344.1"/>
    </source>
</evidence>
<dbReference type="PANTHER" id="PTHR22991">
    <property type="entry name" value="PROTEIN CBG13490"/>
    <property type="match status" value="1"/>
</dbReference>
<comment type="caution">
    <text evidence="4">The sequence shown here is derived from an EMBL/GenBank/DDBJ whole genome shotgun (WGS) entry which is preliminary data.</text>
</comment>
<dbReference type="Pfam" id="PF00059">
    <property type="entry name" value="Lectin_C"/>
    <property type="match status" value="1"/>
</dbReference>
<keyword evidence="2" id="KW-0732">Signal</keyword>
<feature type="signal peptide" evidence="2">
    <location>
        <begin position="1"/>
        <end position="39"/>
    </location>
</feature>
<accession>A0AA36GU57</accession>
<dbReference type="SMART" id="SM00034">
    <property type="entry name" value="CLECT"/>
    <property type="match status" value="1"/>
</dbReference>
<evidence type="ECO:0000259" key="3">
    <source>
        <dbReference type="PROSITE" id="PS50041"/>
    </source>
</evidence>
<sequence length="173" mass="19877">MLSLIKVFYWQITTDNNTVLYKRMLERILLLALVALSQADDPCPKGHVYNEVTKKCYAFVHEALSFAEASVACREKFGYELISIHDQQLNIYAQQLTHAFFDKDYGSFWIGATRLGYVDWTWTDKTPFDFRNFAKGINPTKYCAHMRIADGQWMVDDCGQGAHQAMCFGPPPN</sequence>
<proteinExistence type="predicted"/>
<gene>
    <name evidence="4" type="ORF">CYNAS_LOCUS10327</name>
</gene>
<keyword evidence="5" id="KW-1185">Reference proteome</keyword>
<evidence type="ECO:0000313" key="5">
    <source>
        <dbReference type="Proteomes" id="UP001176961"/>
    </source>
</evidence>
<protein>
    <recommendedName>
        <fullName evidence="3">C-type lectin domain-containing protein</fullName>
    </recommendedName>
</protein>
<evidence type="ECO:0000256" key="1">
    <source>
        <dbReference type="ARBA" id="ARBA00023157"/>
    </source>
</evidence>
<dbReference type="InterPro" id="IPR016187">
    <property type="entry name" value="CTDL_fold"/>
</dbReference>
<dbReference type="InterPro" id="IPR050976">
    <property type="entry name" value="Snaclec"/>
</dbReference>
<dbReference type="PANTHER" id="PTHR22991:SF40">
    <property type="entry name" value="PROTEIN CBG13490"/>
    <property type="match status" value="1"/>
</dbReference>
<organism evidence="4 5">
    <name type="scientific">Cylicocyclus nassatus</name>
    <name type="common">Nematode worm</name>
    <dbReference type="NCBI Taxonomy" id="53992"/>
    <lineage>
        <taxon>Eukaryota</taxon>
        <taxon>Metazoa</taxon>
        <taxon>Ecdysozoa</taxon>
        <taxon>Nematoda</taxon>
        <taxon>Chromadorea</taxon>
        <taxon>Rhabditida</taxon>
        <taxon>Rhabditina</taxon>
        <taxon>Rhabditomorpha</taxon>
        <taxon>Strongyloidea</taxon>
        <taxon>Strongylidae</taxon>
        <taxon>Cylicocyclus</taxon>
    </lineage>
</organism>
<dbReference type="PROSITE" id="PS50041">
    <property type="entry name" value="C_TYPE_LECTIN_2"/>
    <property type="match status" value="1"/>
</dbReference>
<reference evidence="4" key="1">
    <citation type="submission" date="2023-07" db="EMBL/GenBank/DDBJ databases">
        <authorList>
            <consortium name="CYATHOMIX"/>
        </authorList>
    </citation>
    <scope>NUCLEOTIDE SEQUENCE</scope>
    <source>
        <strain evidence="4">N/A</strain>
    </source>
</reference>
<dbReference type="SUPFAM" id="SSF56436">
    <property type="entry name" value="C-type lectin-like"/>
    <property type="match status" value="1"/>
</dbReference>
<feature type="chain" id="PRO_5041391453" description="C-type lectin domain-containing protein" evidence="2">
    <location>
        <begin position="40"/>
        <end position="173"/>
    </location>
</feature>
<name>A0AA36GU57_CYLNA</name>